<name>A0A160T5N6_9CHLR</name>
<dbReference type="InterPro" id="IPR038461">
    <property type="entry name" value="Schlafen_AlbA_2_dom_sf"/>
</dbReference>
<dbReference type="InterPro" id="IPR007421">
    <property type="entry name" value="Schlafen_AlbA_2_dom"/>
</dbReference>
<dbReference type="Pfam" id="PF04326">
    <property type="entry name" value="SLFN_AlbA_2"/>
    <property type="match status" value="1"/>
</dbReference>
<dbReference type="EMBL" id="LN890655">
    <property type="protein sequence ID" value="CUS04518.2"/>
    <property type="molecule type" value="Genomic_DNA"/>
</dbReference>
<keyword evidence="3" id="KW-1185">Reference proteome</keyword>
<dbReference type="Gene3D" id="1.10.10.10">
    <property type="entry name" value="Winged helix-like DNA-binding domain superfamily/Winged helix DNA-binding domain"/>
    <property type="match status" value="1"/>
</dbReference>
<sequence>MTTPKPGPRTVYLPDTALLPLAESLVALANSDGGLIVLGVNRDGRPTLEIWEEEAELALREAAALCSPPVPSHFQAVELPAGRFIGIQVPRSLELHSLSDGRVLVRRRDENRPLTGEEIRVLAAGRPSLDFETEAVPGARPGDLDTETLREYLEKRETRTGARAASVATLMHEIGATDREGNPTLIGLLLFGRNPQAFLPQSGVVFVKFPGTEPRGEDGGIGYGRRAELTGPVARIIERAWAMVFDEMRVGATVNGLEREELLEYPRFAVREALVNAVAHRDYRIAGRRIEIRMYADRLEIISPGGLPGYMTVDNLVEEHFSRNPRLVNGLFQWGYIEELGLGIDQMIEEMLQAGHPPPDFRATPHSFTVALSNKRERPSAPKWTRNMNERQARAVNFVRESGSITNREYRQLCSDVSPETLRLDLVDLVDRGILLKIGSKKGTYYILK</sequence>
<dbReference type="PANTHER" id="PTHR30595">
    <property type="entry name" value="GLPR-RELATED TRANSCRIPTIONAL REPRESSOR"/>
    <property type="match status" value="1"/>
</dbReference>
<dbReference type="Gene3D" id="3.30.565.60">
    <property type="match status" value="1"/>
</dbReference>
<evidence type="ECO:0000313" key="2">
    <source>
        <dbReference type="EMBL" id="CUS04518.2"/>
    </source>
</evidence>
<protein>
    <recommendedName>
        <fullName evidence="1">Schlafen AlbA-2 domain-containing protein</fullName>
    </recommendedName>
</protein>
<evidence type="ECO:0000259" key="1">
    <source>
        <dbReference type="Pfam" id="PF04326"/>
    </source>
</evidence>
<dbReference type="OrthoDB" id="320597at2"/>
<dbReference type="Proteomes" id="UP000215027">
    <property type="component" value="Chromosome I"/>
</dbReference>
<feature type="domain" description="Schlafen AlbA-2" evidence="1">
    <location>
        <begin position="21"/>
        <end position="114"/>
    </location>
</feature>
<organism evidence="2 3">
    <name type="scientific">Candidatus Promineifilum breve</name>
    <dbReference type="NCBI Taxonomy" id="1806508"/>
    <lineage>
        <taxon>Bacteria</taxon>
        <taxon>Bacillati</taxon>
        <taxon>Chloroflexota</taxon>
        <taxon>Ardenticatenia</taxon>
        <taxon>Candidatus Promineifilales</taxon>
        <taxon>Candidatus Promineifilaceae</taxon>
        <taxon>Candidatus Promineifilum</taxon>
    </lineage>
</organism>
<dbReference type="Gene3D" id="3.30.950.30">
    <property type="entry name" value="Schlafen, AAA domain"/>
    <property type="match status" value="1"/>
</dbReference>
<dbReference type="PANTHER" id="PTHR30595:SF6">
    <property type="entry name" value="SCHLAFEN ALBA-2 DOMAIN-CONTAINING PROTEIN"/>
    <property type="match status" value="1"/>
</dbReference>
<dbReference type="InterPro" id="IPR036388">
    <property type="entry name" value="WH-like_DNA-bd_sf"/>
</dbReference>
<dbReference type="AlphaFoldDB" id="A0A160T5N6"/>
<evidence type="ECO:0000313" key="3">
    <source>
        <dbReference type="Proteomes" id="UP000215027"/>
    </source>
</evidence>
<gene>
    <name evidence="2" type="ORF">CFX0092_A2640</name>
</gene>
<accession>A0A160T5N6</accession>
<dbReference type="RefSeq" id="WP_095043842.1">
    <property type="nucleotide sequence ID" value="NZ_LN890655.1"/>
</dbReference>
<dbReference type="InterPro" id="IPR038475">
    <property type="entry name" value="RecG_C_sf"/>
</dbReference>
<reference evidence="2" key="1">
    <citation type="submission" date="2016-01" db="EMBL/GenBank/DDBJ databases">
        <authorList>
            <person name="Mcilroy J.S."/>
            <person name="Karst M S."/>
            <person name="Albertsen M."/>
        </authorList>
    </citation>
    <scope>NUCLEOTIDE SEQUENCE</scope>
    <source>
        <strain evidence="2">Cfx-K</strain>
    </source>
</reference>
<proteinExistence type="predicted"/>
<dbReference type="Pfam" id="PF13749">
    <property type="entry name" value="HATPase_c_4"/>
    <property type="match status" value="1"/>
</dbReference>
<dbReference type="KEGG" id="pbf:CFX0092_A2640"/>